<dbReference type="InterPro" id="IPR006311">
    <property type="entry name" value="TAT_signal"/>
</dbReference>
<dbReference type="SUPFAM" id="SSF51905">
    <property type="entry name" value="FAD/NAD(P)-binding domain"/>
    <property type="match status" value="1"/>
</dbReference>
<dbReference type="Proteomes" id="UP001595840">
    <property type="component" value="Unassembled WGS sequence"/>
</dbReference>
<dbReference type="Gene3D" id="3.50.50.60">
    <property type="entry name" value="FAD/NAD(P)-binding domain"/>
    <property type="match status" value="2"/>
</dbReference>
<dbReference type="Pfam" id="PF13450">
    <property type="entry name" value="NAD_binding_8"/>
    <property type="match status" value="1"/>
</dbReference>
<evidence type="ECO:0000313" key="1">
    <source>
        <dbReference type="EMBL" id="MFC4362831.1"/>
    </source>
</evidence>
<organism evidence="1 2">
    <name type="scientific">Simiduia curdlanivorans</name>
    <dbReference type="NCBI Taxonomy" id="1492769"/>
    <lineage>
        <taxon>Bacteria</taxon>
        <taxon>Pseudomonadati</taxon>
        <taxon>Pseudomonadota</taxon>
        <taxon>Gammaproteobacteria</taxon>
        <taxon>Cellvibrionales</taxon>
        <taxon>Cellvibrionaceae</taxon>
        <taxon>Simiduia</taxon>
    </lineage>
</organism>
<gene>
    <name evidence="1" type="ORF">ACFOX3_11000</name>
</gene>
<keyword evidence="2" id="KW-1185">Reference proteome</keyword>
<dbReference type="PANTHER" id="PTHR42923:SF3">
    <property type="entry name" value="PROTOPORPHYRINOGEN OXIDASE"/>
    <property type="match status" value="1"/>
</dbReference>
<name>A0ABV8V5W1_9GAMM</name>
<dbReference type="EMBL" id="JBHSCX010000011">
    <property type="protein sequence ID" value="MFC4362831.1"/>
    <property type="molecule type" value="Genomic_DNA"/>
</dbReference>
<accession>A0ABV8V5W1</accession>
<dbReference type="RefSeq" id="WP_290260710.1">
    <property type="nucleotide sequence ID" value="NZ_JAUFQG010000004.1"/>
</dbReference>
<reference evidence="2" key="1">
    <citation type="journal article" date="2019" name="Int. J. Syst. Evol. Microbiol.">
        <title>The Global Catalogue of Microorganisms (GCM) 10K type strain sequencing project: providing services to taxonomists for standard genome sequencing and annotation.</title>
        <authorList>
            <consortium name="The Broad Institute Genomics Platform"/>
            <consortium name="The Broad Institute Genome Sequencing Center for Infectious Disease"/>
            <person name="Wu L."/>
            <person name="Ma J."/>
        </authorList>
    </citation>
    <scope>NUCLEOTIDE SEQUENCE [LARGE SCALE GENOMIC DNA]</scope>
    <source>
        <strain evidence="2">CECT 8570</strain>
    </source>
</reference>
<sequence length="632" mass="69328">MTDKPASASGAKAVNGASTLGPEVTRRDFCQGALMGAAAWSVGAPSFAAEAADYPPLKTGMRGAHIGSFEVAHGLAREGKVWLSPNNYVDPEYDVVIVGAGISGLATAYFYQQAMGPAAKILLLDNHDDFGGHAKRNEFTVEGKTLIGYGGSQSIDSPGSYSKSAKQLLLDLGVETERFYTLFDRDYFRQRKLTKGLFLTENFFGKRCFLAQDFVYNWEADQAKATEAAIDELPFSDQERASLSQLLFSSADFLAPMTVDEKLSYLLKNSYSTYLTDKLHIPAKVLALVEERLDGWWGLGTDALSAMEAYRNDLPGFSGLGLPAPELEHGDEPYIFHFPDGNASLARLLVRKLIPSVAAGDSMDDIVKAAFDYAQLDVKSHAVKLRLNSTVVRAENNQSGVDVTYVQAGAAYKVKAKAAVMACYNAMIPHLCPQLPPVQKQALAEQVKVPMAYVNVALKNWRALAKAGVREVNCPRSFFTWVTMDFPVSMGGYAYAQSEHEPVLLHMPFYPKSLGQGLAAKQQYRLGRYRLLALSFADFEREVVAQLTAMFAPFGFDAKRDISAITVNRWPHGYAYEYVDLFDPAYGPGEAPHERARRPFGRIHIGNSDSQAFAYVDGAIDAARRVVDEILA</sequence>
<proteinExistence type="predicted"/>
<dbReference type="InterPro" id="IPR050464">
    <property type="entry name" value="Zeta_carotene_desat/Oxidored"/>
</dbReference>
<dbReference type="InterPro" id="IPR036188">
    <property type="entry name" value="FAD/NAD-bd_sf"/>
</dbReference>
<evidence type="ECO:0000313" key="2">
    <source>
        <dbReference type="Proteomes" id="UP001595840"/>
    </source>
</evidence>
<comment type="caution">
    <text evidence="1">The sequence shown here is derived from an EMBL/GenBank/DDBJ whole genome shotgun (WGS) entry which is preliminary data.</text>
</comment>
<protein>
    <submittedName>
        <fullName evidence="1">FAD-dependent oxidoreductase</fullName>
    </submittedName>
</protein>
<dbReference type="PANTHER" id="PTHR42923">
    <property type="entry name" value="PROTOPORPHYRINOGEN OXIDASE"/>
    <property type="match status" value="1"/>
</dbReference>
<dbReference type="PROSITE" id="PS51318">
    <property type="entry name" value="TAT"/>
    <property type="match status" value="1"/>
</dbReference>